<sequence length="401" mass="45551">METMGEVTSSWKTAKNLDEAKNLVDMGVLLSWKDTRPLKKVLDNDGMQELVRYIAVRLAERVESRLPEEILIESLLVLLANSQEEVVLNAFLEELVQQPNPMEACETLVELAITAEISDSEHYEDIFSIAVALICELGNLIQSIQQEYADDETLNTNKVLDHISTYLLSVSNSNNNCIRLSLVHYFGSLEKGKSHKPGFNRIMGRFGHTVLEHLFTLLFNKKTEAVALQFLLENTPYILEADNHCQKILHETWKYYMLKKPERFALFIQTLTGHLVSQPQNEQVLARRVFLQHLGVLLKIVSEVNHKDLGREIMCAIGAFAEDPFRNELIKILSNDKGIRENFRNLVGKLLDAQNAEQVIDEADGFRSSKRGRKPSFAKADKTKPIYQATFLGHQTVARAS</sequence>
<dbReference type="RefSeq" id="WP_132320933.1">
    <property type="nucleotide sequence ID" value="NZ_FWZT01000010.1"/>
</dbReference>
<dbReference type="InterPro" id="IPR016024">
    <property type="entry name" value="ARM-type_fold"/>
</dbReference>
<dbReference type="OrthoDB" id="9923752at2"/>
<organism evidence="1 2">
    <name type="scientific">Pseudobacteriovorax antillogorgiicola</name>
    <dbReference type="NCBI Taxonomy" id="1513793"/>
    <lineage>
        <taxon>Bacteria</taxon>
        <taxon>Pseudomonadati</taxon>
        <taxon>Bdellovibrionota</taxon>
        <taxon>Oligoflexia</taxon>
        <taxon>Oligoflexales</taxon>
        <taxon>Pseudobacteriovoracaceae</taxon>
        <taxon>Pseudobacteriovorax</taxon>
    </lineage>
</organism>
<dbReference type="SUPFAM" id="SSF48371">
    <property type="entry name" value="ARM repeat"/>
    <property type="match status" value="1"/>
</dbReference>
<proteinExistence type="predicted"/>
<dbReference type="AlphaFoldDB" id="A0A1Y6BXD2"/>
<dbReference type="STRING" id="1513793.SAMN06296036_110152"/>
<reference evidence="2" key="1">
    <citation type="submission" date="2017-04" db="EMBL/GenBank/DDBJ databases">
        <authorList>
            <person name="Varghese N."/>
            <person name="Submissions S."/>
        </authorList>
    </citation>
    <scope>NUCLEOTIDE SEQUENCE [LARGE SCALE GENOMIC DNA]</scope>
    <source>
        <strain evidence="2">RKEM611</strain>
    </source>
</reference>
<protein>
    <submittedName>
        <fullName evidence="1">Uncharacterized protein</fullName>
    </submittedName>
</protein>
<dbReference type="Proteomes" id="UP000192907">
    <property type="component" value="Unassembled WGS sequence"/>
</dbReference>
<evidence type="ECO:0000313" key="1">
    <source>
        <dbReference type="EMBL" id="SMF34582.1"/>
    </source>
</evidence>
<keyword evidence="2" id="KW-1185">Reference proteome</keyword>
<gene>
    <name evidence="1" type="ORF">SAMN06296036_110152</name>
</gene>
<evidence type="ECO:0000313" key="2">
    <source>
        <dbReference type="Proteomes" id="UP000192907"/>
    </source>
</evidence>
<name>A0A1Y6BXD2_9BACT</name>
<accession>A0A1Y6BXD2</accession>
<dbReference type="EMBL" id="FWZT01000010">
    <property type="protein sequence ID" value="SMF34582.1"/>
    <property type="molecule type" value="Genomic_DNA"/>
</dbReference>